<protein>
    <submittedName>
        <fullName evidence="3">Uncharacterized protein</fullName>
    </submittedName>
</protein>
<keyword evidence="2" id="KW-1133">Transmembrane helix</keyword>
<name>A0ABM9LVE9_9MYCO</name>
<dbReference type="Proteomes" id="UP001190465">
    <property type="component" value="Chromosome"/>
</dbReference>
<evidence type="ECO:0000313" key="3">
    <source>
        <dbReference type="EMBL" id="CAJ1505324.1"/>
    </source>
</evidence>
<dbReference type="RefSeq" id="WP_308478347.1">
    <property type="nucleotide sequence ID" value="NZ_OY726397.1"/>
</dbReference>
<gene>
    <name evidence="3" type="ORF">MU0053_002906</name>
</gene>
<accession>A0ABM9LVE9</accession>
<evidence type="ECO:0000313" key="4">
    <source>
        <dbReference type="Proteomes" id="UP001190465"/>
    </source>
</evidence>
<feature type="compositionally biased region" description="Basic and acidic residues" evidence="1">
    <location>
        <begin position="22"/>
        <end position="47"/>
    </location>
</feature>
<reference evidence="3 4" key="1">
    <citation type="submission" date="2023-08" db="EMBL/GenBank/DDBJ databases">
        <authorList>
            <person name="Folkvardsen B D."/>
            <person name="Norman A."/>
        </authorList>
    </citation>
    <scope>NUCLEOTIDE SEQUENCE [LARGE SCALE GENOMIC DNA]</scope>
    <source>
        <strain evidence="3 4">Mu0053</strain>
    </source>
</reference>
<sequence length="390" mass="43485">MSVARSTFWHMGKRGDKKRAKQRDQRLADAQRRRPADRPERAAKPIREPQPVAQRRHTTPEPKPKWMGPPEPPDPEGPDGPLTPRKISESEYMSVEWPPEEGAPATAPSIQFLLKITKRTVNISTGIVELKTMPVENTIHPRELAFDPPLQQFGKDGAKGFRHYWEKLDYVFGLPDPGAFPQISLQGDDRESALRFIEMSRRLAGFSVINDDTTLSVGTDMGTDDWHVKVVDPPTDESFLGASAAFRQLHNDGEPACFTTICNTLFRVMKTLPEAQQAAIKEVVPQWRSARGKLMNQTVHTLTALKAANAKPGDPLSYGNINPDELIRTFNYGDSLHFGSSKDHLDDLLADPFHEAYYRYCALISIVGLSHLYFGFAAVLTSALSGGATR</sequence>
<evidence type="ECO:0000256" key="1">
    <source>
        <dbReference type="SAM" id="MobiDB-lite"/>
    </source>
</evidence>
<feature type="region of interest" description="Disordered" evidence="1">
    <location>
        <begin position="1"/>
        <end position="86"/>
    </location>
</feature>
<feature type="compositionally biased region" description="Basic residues" evidence="1">
    <location>
        <begin position="11"/>
        <end position="21"/>
    </location>
</feature>
<keyword evidence="2" id="KW-0812">Transmembrane</keyword>
<keyword evidence="4" id="KW-1185">Reference proteome</keyword>
<keyword evidence="2" id="KW-0472">Membrane</keyword>
<proteinExistence type="predicted"/>
<dbReference type="EMBL" id="OY726397">
    <property type="protein sequence ID" value="CAJ1505324.1"/>
    <property type="molecule type" value="Genomic_DNA"/>
</dbReference>
<organism evidence="3 4">
    <name type="scientific">[Mycobacterium] burgundiense</name>
    <dbReference type="NCBI Taxonomy" id="3064286"/>
    <lineage>
        <taxon>Bacteria</taxon>
        <taxon>Bacillati</taxon>
        <taxon>Actinomycetota</taxon>
        <taxon>Actinomycetes</taxon>
        <taxon>Mycobacteriales</taxon>
        <taxon>Mycobacteriaceae</taxon>
        <taxon>Mycolicibacterium</taxon>
    </lineage>
</organism>
<feature type="transmembrane region" description="Helical" evidence="2">
    <location>
        <begin position="357"/>
        <end position="380"/>
    </location>
</feature>
<evidence type="ECO:0000256" key="2">
    <source>
        <dbReference type="SAM" id="Phobius"/>
    </source>
</evidence>